<comment type="cofactor">
    <cofactor evidence="1 9">
        <name>heme</name>
        <dbReference type="ChEBI" id="CHEBI:30413"/>
    </cofactor>
</comment>
<evidence type="ECO:0000313" key="13">
    <source>
        <dbReference type="Proteomes" id="UP000184073"/>
    </source>
</evidence>
<keyword evidence="7 9" id="KW-0408">Iron</keyword>
<keyword evidence="8 10" id="KW-0503">Monooxygenase</keyword>
<feature type="transmembrane region" description="Helical" evidence="11">
    <location>
        <begin position="13"/>
        <end position="31"/>
    </location>
</feature>
<evidence type="ECO:0008006" key="14">
    <source>
        <dbReference type="Google" id="ProtNLM"/>
    </source>
</evidence>
<dbReference type="GO" id="GO:0016705">
    <property type="term" value="F:oxidoreductase activity, acting on paired donors, with incorporation or reduction of molecular oxygen"/>
    <property type="evidence" value="ECO:0007669"/>
    <property type="project" value="InterPro"/>
</dbReference>
<keyword evidence="11" id="KW-1133">Transmembrane helix</keyword>
<keyword evidence="6 10" id="KW-0560">Oxidoreductase</keyword>
<dbReference type="GO" id="GO:0044550">
    <property type="term" value="P:secondary metabolite biosynthetic process"/>
    <property type="evidence" value="ECO:0007669"/>
    <property type="project" value="UniProtKB-ARBA"/>
</dbReference>
<dbReference type="PANTHER" id="PTHR24305">
    <property type="entry name" value="CYTOCHROME P450"/>
    <property type="match status" value="1"/>
</dbReference>
<dbReference type="SUPFAM" id="SSF48264">
    <property type="entry name" value="Cytochrome P450"/>
    <property type="match status" value="1"/>
</dbReference>
<dbReference type="EMBL" id="KV878133">
    <property type="protein sequence ID" value="OJJ05559.1"/>
    <property type="molecule type" value="Genomic_DNA"/>
</dbReference>
<comment type="similarity">
    <text evidence="3 10">Belongs to the cytochrome P450 family.</text>
</comment>
<evidence type="ECO:0000256" key="8">
    <source>
        <dbReference type="ARBA" id="ARBA00023033"/>
    </source>
</evidence>
<dbReference type="AlphaFoldDB" id="A0A1L9PVI4"/>
<dbReference type="STRING" id="1036611.A0A1L9PVI4"/>
<dbReference type="InterPro" id="IPR001128">
    <property type="entry name" value="Cyt_P450"/>
</dbReference>
<sequence length="519" mass="58658">MTILTPVCGLSDYKTILCSLIGAYLFLWVIYARTVHPFAKYPGPFLASVSRLWIILDVMQGSAHKTQAELHKRFGMCSYRLSRPMIRIAPNEVAISDPRAIKEIYAVNSGFTKTDFYLPWKTKFSRFPDHFSQTDEKAHGQRRKIVNNIYSMTSVVKSEPLIDVCIELFMERMNEFAHKGQSIDLATWLQWYAFDVIGELYFSSMFGFMRERTDYGNYIASLDTLLPVLCAASVMPTYLRGLFLSSGMLLSSARKALKALQNIEQASATCVQERLQSNIVETDTREDFLGKLLAIHENKGKEQDFDLANVQTEVYSGLFAGSDTTAAALSSIIYHVLSNPVIYARLTKEIDEATEAGKLSFPRVKYTEATKLPYLVACCKEGMRIHPSVGLTLPRVVPTGGCRIAGQWIPGGLRVGVNAAVVHFNKEIFGEDAEQYNPDRWFRENAVQMDRHMFQFGGGSRTCIGKNISLCEIQKLVPEILRTFNITLEAPEKGFRSLNHWFNKPLALNVVMQRRELNV</sequence>
<feature type="binding site" description="axial binding residue" evidence="9">
    <location>
        <position position="463"/>
    </location>
    <ligand>
        <name>heme</name>
        <dbReference type="ChEBI" id="CHEBI:30413"/>
    </ligand>
    <ligandPart>
        <name>Fe</name>
        <dbReference type="ChEBI" id="CHEBI:18248"/>
    </ligandPart>
</feature>
<evidence type="ECO:0000256" key="10">
    <source>
        <dbReference type="RuleBase" id="RU000461"/>
    </source>
</evidence>
<keyword evidence="4 9" id="KW-0349">Heme</keyword>
<keyword evidence="11" id="KW-0472">Membrane</keyword>
<dbReference type="CDD" id="cd11060">
    <property type="entry name" value="CYP57A1-like"/>
    <property type="match status" value="1"/>
</dbReference>
<dbReference type="InterPro" id="IPR036396">
    <property type="entry name" value="Cyt_P450_sf"/>
</dbReference>
<evidence type="ECO:0000256" key="6">
    <source>
        <dbReference type="ARBA" id="ARBA00023002"/>
    </source>
</evidence>
<name>A0A1L9PVI4_ASPVE</name>
<dbReference type="PROSITE" id="PS00086">
    <property type="entry name" value="CYTOCHROME_P450"/>
    <property type="match status" value="1"/>
</dbReference>
<gene>
    <name evidence="12" type="ORF">ASPVEDRAFT_138495</name>
</gene>
<dbReference type="GO" id="GO:0004497">
    <property type="term" value="F:monooxygenase activity"/>
    <property type="evidence" value="ECO:0007669"/>
    <property type="project" value="UniProtKB-KW"/>
</dbReference>
<dbReference type="InterPro" id="IPR002401">
    <property type="entry name" value="Cyt_P450_E_grp-I"/>
</dbReference>
<accession>A0A1L9PVI4</accession>
<dbReference type="InterPro" id="IPR050121">
    <property type="entry name" value="Cytochrome_P450_monoxygenase"/>
</dbReference>
<dbReference type="Gene3D" id="1.10.630.10">
    <property type="entry name" value="Cytochrome P450"/>
    <property type="match status" value="1"/>
</dbReference>
<dbReference type="GO" id="GO:0005506">
    <property type="term" value="F:iron ion binding"/>
    <property type="evidence" value="ECO:0007669"/>
    <property type="project" value="InterPro"/>
</dbReference>
<dbReference type="GeneID" id="63723008"/>
<organism evidence="12 13">
    <name type="scientific">Aspergillus versicolor CBS 583.65</name>
    <dbReference type="NCBI Taxonomy" id="1036611"/>
    <lineage>
        <taxon>Eukaryota</taxon>
        <taxon>Fungi</taxon>
        <taxon>Dikarya</taxon>
        <taxon>Ascomycota</taxon>
        <taxon>Pezizomycotina</taxon>
        <taxon>Eurotiomycetes</taxon>
        <taxon>Eurotiomycetidae</taxon>
        <taxon>Eurotiales</taxon>
        <taxon>Aspergillaceae</taxon>
        <taxon>Aspergillus</taxon>
        <taxon>Aspergillus subgen. Nidulantes</taxon>
    </lineage>
</organism>
<evidence type="ECO:0000256" key="5">
    <source>
        <dbReference type="ARBA" id="ARBA00022723"/>
    </source>
</evidence>
<keyword evidence="13" id="KW-1185">Reference proteome</keyword>
<keyword evidence="11" id="KW-0812">Transmembrane</keyword>
<dbReference type="OrthoDB" id="3934656at2759"/>
<dbReference type="InterPro" id="IPR017972">
    <property type="entry name" value="Cyt_P450_CS"/>
</dbReference>
<evidence type="ECO:0000256" key="4">
    <source>
        <dbReference type="ARBA" id="ARBA00022617"/>
    </source>
</evidence>
<dbReference type="GO" id="GO:0016020">
    <property type="term" value="C:membrane"/>
    <property type="evidence" value="ECO:0007669"/>
    <property type="project" value="UniProtKB-SubCell"/>
</dbReference>
<dbReference type="PANTHER" id="PTHR24305:SF229">
    <property type="entry name" value="P450, PUTATIVE (EUROFUNG)-RELATED"/>
    <property type="match status" value="1"/>
</dbReference>
<comment type="subcellular location">
    <subcellularLocation>
        <location evidence="2">Membrane</location>
        <topology evidence="2">Single-pass membrane protein</topology>
    </subcellularLocation>
</comment>
<evidence type="ECO:0000256" key="3">
    <source>
        <dbReference type="ARBA" id="ARBA00010617"/>
    </source>
</evidence>
<protein>
    <recommendedName>
        <fullName evidence="14">Cytochrome P450</fullName>
    </recommendedName>
</protein>
<dbReference type="Proteomes" id="UP000184073">
    <property type="component" value="Unassembled WGS sequence"/>
</dbReference>
<evidence type="ECO:0000256" key="11">
    <source>
        <dbReference type="SAM" id="Phobius"/>
    </source>
</evidence>
<evidence type="ECO:0000313" key="12">
    <source>
        <dbReference type="EMBL" id="OJJ05559.1"/>
    </source>
</evidence>
<evidence type="ECO:0000256" key="9">
    <source>
        <dbReference type="PIRSR" id="PIRSR602401-1"/>
    </source>
</evidence>
<evidence type="ECO:0000256" key="1">
    <source>
        <dbReference type="ARBA" id="ARBA00001971"/>
    </source>
</evidence>
<dbReference type="PRINTS" id="PR00463">
    <property type="entry name" value="EP450I"/>
</dbReference>
<dbReference type="VEuPathDB" id="FungiDB:ASPVEDRAFT_138495"/>
<dbReference type="GO" id="GO:0020037">
    <property type="term" value="F:heme binding"/>
    <property type="evidence" value="ECO:0007669"/>
    <property type="project" value="InterPro"/>
</dbReference>
<dbReference type="Pfam" id="PF00067">
    <property type="entry name" value="p450"/>
    <property type="match status" value="1"/>
</dbReference>
<dbReference type="RefSeq" id="XP_040671321.1">
    <property type="nucleotide sequence ID" value="XM_040807497.1"/>
</dbReference>
<evidence type="ECO:0000256" key="7">
    <source>
        <dbReference type="ARBA" id="ARBA00023004"/>
    </source>
</evidence>
<evidence type="ECO:0000256" key="2">
    <source>
        <dbReference type="ARBA" id="ARBA00004167"/>
    </source>
</evidence>
<proteinExistence type="inferred from homology"/>
<reference evidence="13" key="1">
    <citation type="journal article" date="2017" name="Genome Biol.">
        <title>Comparative genomics reveals high biological diversity and specific adaptations in the industrially and medically important fungal genus Aspergillus.</title>
        <authorList>
            <person name="de Vries R.P."/>
            <person name="Riley R."/>
            <person name="Wiebenga A."/>
            <person name="Aguilar-Osorio G."/>
            <person name="Amillis S."/>
            <person name="Uchima C.A."/>
            <person name="Anderluh G."/>
            <person name="Asadollahi M."/>
            <person name="Askin M."/>
            <person name="Barry K."/>
            <person name="Battaglia E."/>
            <person name="Bayram O."/>
            <person name="Benocci T."/>
            <person name="Braus-Stromeyer S.A."/>
            <person name="Caldana C."/>
            <person name="Canovas D."/>
            <person name="Cerqueira G.C."/>
            <person name="Chen F."/>
            <person name="Chen W."/>
            <person name="Choi C."/>
            <person name="Clum A."/>
            <person name="Dos Santos R.A."/>
            <person name="Damasio A.R."/>
            <person name="Diallinas G."/>
            <person name="Emri T."/>
            <person name="Fekete E."/>
            <person name="Flipphi M."/>
            <person name="Freyberg S."/>
            <person name="Gallo A."/>
            <person name="Gournas C."/>
            <person name="Habgood R."/>
            <person name="Hainaut M."/>
            <person name="Harispe M.L."/>
            <person name="Henrissat B."/>
            <person name="Hilden K.S."/>
            <person name="Hope R."/>
            <person name="Hossain A."/>
            <person name="Karabika E."/>
            <person name="Karaffa L."/>
            <person name="Karanyi Z."/>
            <person name="Krasevec N."/>
            <person name="Kuo A."/>
            <person name="Kusch H."/>
            <person name="LaButti K."/>
            <person name="Lagendijk E.L."/>
            <person name="Lapidus A."/>
            <person name="Levasseur A."/>
            <person name="Lindquist E."/>
            <person name="Lipzen A."/>
            <person name="Logrieco A.F."/>
            <person name="MacCabe A."/>
            <person name="Maekelae M.R."/>
            <person name="Malavazi I."/>
            <person name="Melin P."/>
            <person name="Meyer V."/>
            <person name="Mielnichuk N."/>
            <person name="Miskei M."/>
            <person name="Molnar A.P."/>
            <person name="Mule G."/>
            <person name="Ngan C.Y."/>
            <person name="Orejas M."/>
            <person name="Orosz E."/>
            <person name="Ouedraogo J.P."/>
            <person name="Overkamp K.M."/>
            <person name="Park H.-S."/>
            <person name="Perrone G."/>
            <person name="Piumi F."/>
            <person name="Punt P.J."/>
            <person name="Ram A.F."/>
            <person name="Ramon A."/>
            <person name="Rauscher S."/>
            <person name="Record E."/>
            <person name="Riano-Pachon D.M."/>
            <person name="Robert V."/>
            <person name="Roehrig J."/>
            <person name="Ruller R."/>
            <person name="Salamov A."/>
            <person name="Salih N.S."/>
            <person name="Samson R.A."/>
            <person name="Sandor E."/>
            <person name="Sanguinetti M."/>
            <person name="Schuetze T."/>
            <person name="Sepcic K."/>
            <person name="Shelest E."/>
            <person name="Sherlock G."/>
            <person name="Sophianopoulou V."/>
            <person name="Squina F.M."/>
            <person name="Sun H."/>
            <person name="Susca A."/>
            <person name="Todd R.B."/>
            <person name="Tsang A."/>
            <person name="Unkles S.E."/>
            <person name="van de Wiele N."/>
            <person name="van Rossen-Uffink D."/>
            <person name="Oliveira J.V."/>
            <person name="Vesth T.C."/>
            <person name="Visser J."/>
            <person name="Yu J.-H."/>
            <person name="Zhou M."/>
            <person name="Andersen M.R."/>
            <person name="Archer D.B."/>
            <person name="Baker S.E."/>
            <person name="Benoit I."/>
            <person name="Brakhage A.A."/>
            <person name="Braus G.H."/>
            <person name="Fischer R."/>
            <person name="Frisvad J.C."/>
            <person name="Goldman G.H."/>
            <person name="Houbraken J."/>
            <person name="Oakley B."/>
            <person name="Pocsi I."/>
            <person name="Scazzocchio C."/>
            <person name="Seiboth B."/>
            <person name="vanKuyk P.A."/>
            <person name="Wortman J."/>
            <person name="Dyer P.S."/>
            <person name="Grigoriev I.V."/>
        </authorList>
    </citation>
    <scope>NUCLEOTIDE SEQUENCE [LARGE SCALE GENOMIC DNA]</scope>
    <source>
        <strain evidence="13">CBS 583.65</strain>
    </source>
</reference>
<keyword evidence="5 9" id="KW-0479">Metal-binding</keyword>
<dbReference type="PRINTS" id="PR00385">
    <property type="entry name" value="P450"/>
</dbReference>
<dbReference type="FunFam" id="1.10.630.10:FF:000050">
    <property type="entry name" value="Cytochrome P450 monooxygenase"/>
    <property type="match status" value="1"/>
</dbReference>